<sequence>MFAASLIFLRDIPSIHEIVNKAAFLKSAEIDLKDSMNN</sequence>
<dbReference type="EMBL" id="BARV01003641">
    <property type="protein sequence ID" value="GAI09756.1"/>
    <property type="molecule type" value="Genomic_DNA"/>
</dbReference>
<reference evidence="1" key="1">
    <citation type="journal article" date="2014" name="Front. Microbiol.">
        <title>High frequency of phylogenetically diverse reductive dehalogenase-homologous genes in deep subseafloor sedimentary metagenomes.</title>
        <authorList>
            <person name="Kawai M."/>
            <person name="Futagami T."/>
            <person name="Toyoda A."/>
            <person name="Takaki Y."/>
            <person name="Nishi S."/>
            <person name="Hori S."/>
            <person name="Arai W."/>
            <person name="Tsubouchi T."/>
            <person name="Morono Y."/>
            <person name="Uchiyama I."/>
            <person name="Ito T."/>
            <person name="Fujiyama A."/>
            <person name="Inagaki F."/>
            <person name="Takami H."/>
        </authorList>
    </citation>
    <scope>NUCLEOTIDE SEQUENCE</scope>
    <source>
        <strain evidence="1">Expedition CK06-06</strain>
    </source>
</reference>
<feature type="non-terminal residue" evidence="1">
    <location>
        <position position="38"/>
    </location>
</feature>
<dbReference type="AlphaFoldDB" id="X1LVB1"/>
<evidence type="ECO:0000313" key="1">
    <source>
        <dbReference type="EMBL" id="GAI09756.1"/>
    </source>
</evidence>
<organism evidence="1">
    <name type="scientific">marine sediment metagenome</name>
    <dbReference type="NCBI Taxonomy" id="412755"/>
    <lineage>
        <taxon>unclassified sequences</taxon>
        <taxon>metagenomes</taxon>
        <taxon>ecological metagenomes</taxon>
    </lineage>
</organism>
<proteinExistence type="predicted"/>
<name>X1LVB1_9ZZZZ</name>
<accession>X1LVB1</accession>
<comment type="caution">
    <text evidence="1">The sequence shown here is derived from an EMBL/GenBank/DDBJ whole genome shotgun (WGS) entry which is preliminary data.</text>
</comment>
<protein>
    <submittedName>
        <fullName evidence="1">Uncharacterized protein</fullName>
    </submittedName>
</protein>
<gene>
    <name evidence="1" type="ORF">S06H3_08580</name>
</gene>